<name>A0A427BHR8_9FLAO</name>
<dbReference type="RefSeq" id="WP_125350457.1">
    <property type="nucleotide sequence ID" value="NZ_RHPN01000036.1"/>
</dbReference>
<feature type="transmembrane region" description="Helical" evidence="1">
    <location>
        <begin position="87"/>
        <end position="108"/>
    </location>
</feature>
<proteinExistence type="predicted"/>
<accession>A0A427BHR8</accession>
<dbReference type="Proteomes" id="UP000267844">
    <property type="component" value="Unassembled WGS sequence"/>
</dbReference>
<sequence>MPEVTFRGTGQLNGPVPINKTIEVDIQTAKNLGGSKKDEVKLAILAIHYPGVKINPRQIGMEIKYDTPKQKAKTEKNKTEINEKKPITFFSILKFLIFLPFKLVWWFLKFASKG</sequence>
<evidence type="ECO:0000313" key="3">
    <source>
        <dbReference type="Proteomes" id="UP000267844"/>
    </source>
</evidence>
<dbReference type="AlphaFoldDB" id="A0A427BHR8"/>
<dbReference type="EMBL" id="RHPO01000036">
    <property type="protein sequence ID" value="RRT88762.1"/>
    <property type="molecule type" value="Genomic_DNA"/>
</dbReference>
<comment type="caution">
    <text evidence="2">The sequence shown here is derived from an EMBL/GenBank/DDBJ whole genome shotgun (WGS) entry which is preliminary data.</text>
</comment>
<protein>
    <submittedName>
        <fullName evidence="2">Uncharacterized protein</fullName>
    </submittedName>
</protein>
<keyword evidence="1" id="KW-0812">Transmembrane</keyword>
<gene>
    <name evidence="2" type="ORF">EGI89_12795</name>
</gene>
<organism evidence="2 3">
    <name type="scientific">Empedobacter falsenii</name>
    <dbReference type="NCBI Taxonomy" id="343874"/>
    <lineage>
        <taxon>Bacteria</taxon>
        <taxon>Pseudomonadati</taxon>
        <taxon>Bacteroidota</taxon>
        <taxon>Flavobacteriia</taxon>
        <taxon>Flavobacteriales</taxon>
        <taxon>Weeksellaceae</taxon>
        <taxon>Empedobacter</taxon>
    </lineage>
</organism>
<reference evidence="2 3" key="1">
    <citation type="submission" date="2018-10" db="EMBL/GenBank/DDBJ databases">
        <title>Transmission dynamics of multidrug resistant bacteria on intensive care unit surfaces.</title>
        <authorList>
            <person name="D'Souza A.W."/>
            <person name="Potter R.F."/>
            <person name="Wallace M."/>
            <person name="Shupe A."/>
            <person name="Patel S."/>
            <person name="Sun S."/>
            <person name="Gul D."/>
            <person name="Kwon J.H."/>
            <person name="Andleeb S."/>
            <person name="Burnham C.-A.D."/>
            <person name="Dantas G."/>
        </authorList>
    </citation>
    <scope>NUCLEOTIDE SEQUENCE [LARGE SCALE GENOMIC DNA]</scope>
    <source>
        <strain evidence="2 3">WF_348</strain>
    </source>
</reference>
<keyword evidence="1" id="KW-1133">Transmembrane helix</keyword>
<keyword evidence="1" id="KW-0472">Membrane</keyword>
<evidence type="ECO:0000313" key="2">
    <source>
        <dbReference type="EMBL" id="RRT88762.1"/>
    </source>
</evidence>
<evidence type="ECO:0000256" key="1">
    <source>
        <dbReference type="SAM" id="Phobius"/>
    </source>
</evidence>